<gene>
    <name evidence="1" type="ORF">K443DRAFT_27410</name>
</gene>
<feature type="non-terminal residue" evidence="1">
    <location>
        <position position="73"/>
    </location>
</feature>
<proteinExistence type="predicted"/>
<feature type="non-terminal residue" evidence="1">
    <location>
        <position position="1"/>
    </location>
</feature>
<protein>
    <submittedName>
        <fullName evidence="1">Unplaced genomic scaffold K443scaffold_661, whole genome shotgun sequence</fullName>
    </submittedName>
</protein>
<reference evidence="2" key="2">
    <citation type="submission" date="2015-01" db="EMBL/GenBank/DDBJ databases">
        <title>Evolutionary Origins and Diversification of the Mycorrhizal Mutualists.</title>
        <authorList>
            <consortium name="DOE Joint Genome Institute"/>
            <consortium name="Mycorrhizal Genomics Consortium"/>
            <person name="Kohler A."/>
            <person name="Kuo A."/>
            <person name="Nagy L.G."/>
            <person name="Floudas D."/>
            <person name="Copeland A."/>
            <person name="Barry K.W."/>
            <person name="Cichocki N."/>
            <person name="Veneault-Fourrey C."/>
            <person name="LaButti K."/>
            <person name="Lindquist E.A."/>
            <person name="Lipzen A."/>
            <person name="Lundell T."/>
            <person name="Morin E."/>
            <person name="Murat C."/>
            <person name="Riley R."/>
            <person name="Ohm R."/>
            <person name="Sun H."/>
            <person name="Tunlid A."/>
            <person name="Henrissat B."/>
            <person name="Grigoriev I.V."/>
            <person name="Hibbett D.S."/>
            <person name="Martin F."/>
        </authorList>
    </citation>
    <scope>NUCLEOTIDE SEQUENCE [LARGE SCALE GENOMIC DNA]</scope>
    <source>
        <strain evidence="2">LaAM-08-1</strain>
    </source>
</reference>
<keyword evidence="2" id="KW-1185">Reference proteome</keyword>
<sequence>PPSLNKWFLPLSTNGLLPPWSNGLPCVRWNSLLLSSTNGVLPPMNDLLLSSTNGLPPLTDGFLPPLMNGVPPP</sequence>
<evidence type="ECO:0000313" key="2">
    <source>
        <dbReference type="Proteomes" id="UP000054477"/>
    </source>
</evidence>
<name>A0A0C9WLM0_9AGAR</name>
<reference evidence="1 2" key="1">
    <citation type="submission" date="2014-04" db="EMBL/GenBank/DDBJ databases">
        <authorList>
            <consortium name="DOE Joint Genome Institute"/>
            <person name="Kuo A."/>
            <person name="Kohler A."/>
            <person name="Nagy L.G."/>
            <person name="Floudas D."/>
            <person name="Copeland A."/>
            <person name="Barry K.W."/>
            <person name="Cichocki N."/>
            <person name="Veneault-Fourrey C."/>
            <person name="LaButti K."/>
            <person name="Lindquist E.A."/>
            <person name="Lipzen A."/>
            <person name="Lundell T."/>
            <person name="Morin E."/>
            <person name="Murat C."/>
            <person name="Sun H."/>
            <person name="Tunlid A."/>
            <person name="Henrissat B."/>
            <person name="Grigoriev I.V."/>
            <person name="Hibbett D.S."/>
            <person name="Martin F."/>
            <person name="Nordberg H.P."/>
            <person name="Cantor M.N."/>
            <person name="Hua S.X."/>
        </authorList>
    </citation>
    <scope>NUCLEOTIDE SEQUENCE [LARGE SCALE GENOMIC DNA]</scope>
    <source>
        <strain evidence="1 2">LaAM-08-1</strain>
    </source>
</reference>
<organism evidence="1 2">
    <name type="scientific">Laccaria amethystina LaAM-08-1</name>
    <dbReference type="NCBI Taxonomy" id="1095629"/>
    <lineage>
        <taxon>Eukaryota</taxon>
        <taxon>Fungi</taxon>
        <taxon>Dikarya</taxon>
        <taxon>Basidiomycota</taxon>
        <taxon>Agaricomycotina</taxon>
        <taxon>Agaricomycetes</taxon>
        <taxon>Agaricomycetidae</taxon>
        <taxon>Agaricales</taxon>
        <taxon>Agaricineae</taxon>
        <taxon>Hydnangiaceae</taxon>
        <taxon>Laccaria</taxon>
    </lineage>
</organism>
<dbReference type="AlphaFoldDB" id="A0A0C9WLM0"/>
<accession>A0A0C9WLM0</accession>
<dbReference type="EMBL" id="KN839196">
    <property type="protein sequence ID" value="KIJ90410.1"/>
    <property type="molecule type" value="Genomic_DNA"/>
</dbReference>
<dbReference type="HOGENOM" id="CLU_2711605_0_0_1"/>
<dbReference type="Proteomes" id="UP000054477">
    <property type="component" value="Unassembled WGS sequence"/>
</dbReference>
<evidence type="ECO:0000313" key="1">
    <source>
        <dbReference type="EMBL" id="KIJ90410.1"/>
    </source>
</evidence>